<keyword evidence="1" id="KW-0436">Ligase</keyword>
<comment type="caution">
    <text evidence="1">The sequence shown here is derived from an EMBL/GenBank/DDBJ whole genome shotgun (WGS) entry which is preliminary data.</text>
</comment>
<gene>
    <name evidence="1" type="ORF">D6D85_06025</name>
</gene>
<dbReference type="GO" id="GO:0005737">
    <property type="term" value="C:cytoplasm"/>
    <property type="evidence" value="ECO:0007669"/>
    <property type="project" value="TreeGrafter"/>
</dbReference>
<keyword evidence="2" id="KW-1185">Reference proteome</keyword>
<dbReference type="PANTHER" id="PTHR13017:SF0">
    <property type="entry name" value="METHENYLTETRAHYDROFOLATE SYNTHASE DOMAIN-CONTAINING PROTEIN"/>
    <property type="match status" value="1"/>
</dbReference>
<dbReference type="Proteomes" id="UP000277582">
    <property type="component" value="Unassembled WGS sequence"/>
</dbReference>
<protein>
    <submittedName>
        <fullName evidence="1">5-formyltetrahydrofolate cyclo-ligase</fullName>
    </submittedName>
</protein>
<accession>A0A429GP62</accession>
<proteinExistence type="predicted"/>
<dbReference type="RefSeq" id="WP_125671123.1">
    <property type="nucleotide sequence ID" value="NZ_RCOS01000073.1"/>
</dbReference>
<dbReference type="GO" id="GO:0016874">
    <property type="term" value="F:ligase activity"/>
    <property type="evidence" value="ECO:0007669"/>
    <property type="project" value="UniProtKB-KW"/>
</dbReference>
<dbReference type="SUPFAM" id="SSF100950">
    <property type="entry name" value="NagB/RpiA/CoA transferase-like"/>
    <property type="match status" value="1"/>
</dbReference>
<evidence type="ECO:0000313" key="1">
    <source>
        <dbReference type="EMBL" id="RSN75533.1"/>
    </source>
</evidence>
<sequence length="200" mass="22856">MEKDEIREKIWRMMVEKKVALPPFPVHGRIPNFKGAREAAMKLRNLDEYRKAEVLLCNPDSPQIHVREMALKDGKILVVATPRLSRGFIEVRGQDVSPTIRGMIERGRPVKPGDHKIDIFVAGSVAVSVEGYRLGKGTGYSDVEFRMWREAGSIDDRTLRVTTVHDIQVVEFVPRDEWDVPVDLISTPTRIIWTNLSKRL</sequence>
<dbReference type="InterPro" id="IPR037171">
    <property type="entry name" value="NagB/RpiA_transferase-like"/>
</dbReference>
<dbReference type="InterPro" id="IPR002698">
    <property type="entry name" value="FTHF_cligase"/>
</dbReference>
<name>A0A429GP62_9CREN</name>
<dbReference type="PANTHER" id="PTHR13017">
    <property type="entry name" value="5-FORMYLTETRAHYDROFOLATE CYCLO-LIGASE-RELATED"/>
    <property type="match status" value="1"/>
</dbReference>
<organism evidence="1 2">
    <name type="scientific">Candidatus Methanodesulfokora washburnensis</name>
    <dbReference type="NCBI Taxonomy" id="2478471"/>
    <lineage>
        <taxon>Archaea</taxon>
        <taxon>Thermoproteota</taxon>
        <taxon>Candidatus Korarchaeia</taxon>
        <taxon>Candidatus Korarchaeia incertae sedis</taxon>
        <taxon>Candidatus Methanodesulfokora</taxon>
    </lineage>
</organism>
<evidence type="ECO:0000313" key="2">
    <source>
        <dbReference type="Proteomes" id="UP000277582"/>
    </source>
</evidence>
<dbReference type="EMBL" id="RCOS01000073">
    <property type="protein sequence ID" value="RSN75533.1"/>
    <property type="molecule type" value="Genomic_DNA"/>
</dbReference>
<reference evidence="1 2" key="1">
    <citation type="submission" date="2018-10" db="EMBL/GenBank/DDBJ databases">
        <title>Co-occurring genomic capacity for anaerobic methane metabolism and dissimilatory sulfite reduction discovered in the Korarchaeota.</title>
        <authorList>
            <person name="Mckay L.J."/>
            <person name="Dlakic M."/>
            <person name="Fields M.W."/>
            <person name="Delmont T.O."/>
            <person name="Eren A.M."/>
            <person name="Jay Z.J."/>
            <person name="Klingelsmith K.B."/>
            <person name="Rusch D.B."/>
            <person name="Inskeep W.P."/>
        </authorList>
    </citation>
    <scope>NUCLEOTIDE SEQUENCE [LARGE SCALE GENOMIC DNA]</scope>
    <source>
        <strain evidence="1 2">MDKW</strain>
    </source>
</reference>
<dbReference type="OrthoDB" id="18307at2157"/>
<dbReference type="AlphaFoldDB" id="A0A429GP62"/>
<dbReference type="Gene3D" id="3.40.50.10420">
    <property type="entry name" value="NagB/RpiA/CoA transferase-like"/>
    <property type="match status" value="1"/>
</dbReference>
<dbReference type="InterPro" id="IPR024185">
    <property type="entry name" value="FTHF_cligase-like_sf"/>
</dbReference>
<dbReference type="Pfam" id="PF01812">
    <property type="entry name" value="5-FTHF_cyc-lig"/>
    <property type="match status" value="1"/>
</dbReference>